<proteinExistence type="predicted"/>
<comment type="caution">
    <text evidence="1">The sequence shown here is derived from an EMBL/GenBank/DDBJ whole genome shotgun (WGS) entry which is preliminary data.</text>
</comment>
<dbReference type="Gene3D" id="2.60.120.620">
    <property type="entry name" value="q2cbj1_9rhob like domain"/>
    <property type="match status" value="1"/>
</dbReference>
<dbReference type="SMR" id="A0A0L1JA31"/>
<evidence type="ECO:0008006" key="3">
    <source>
        <dbReference type="Google" id="ProtNLM"/>
    </source>
</evidence>
<gene>
    <name evidence="1" type="ORF">ANOM_003300</name>
</gene>
<evidence type="ECO:0000313" key="2">
    <source>
        <dbReference type="Proteomes" id="UP000037505"/>
    </source>
</evidence>
<dbReference type="Proteomes" id="UP000037505">
    <property type="component" value="Unassembled WGS sequence"/>
</dbReference>
<name>A0A0L1JA31_ASPN3</name>
<sequence length="328" mass="37531">MPSTKIDIPNGHSMPKTHNLNVHEHRYDANFYDTMATIMSLRQTYIKDRFIFVKGEDMIPILKGLGARDADFERLKSITDQTRPDPTLEYRAASFGRYCIDFEARDIRRLEPQPYTLTVEEDWKRHDSAVRRTFAETPADMQENTVVQALMIFKALVFQNVPITPRDRLDYSSQSWVCMMFNGRIVTDISKGIFGEPALEGVHSDGSDHTMSVLLRCENMRPDSAVTFLHDNEETTGVPVSKVEPALIKARVQHRHFLDTLLFVDHDYKHSVTSLHPLCPSSIALRDVLVAFTRRPKMEGHISGYSDSMALHTESPMQIPLWLPEPVT</sequence>
<dbReference type="AlphaFoldDB" id="A0A0L1JA31"/>
<keyword evidence="2" id="KW-1185">Reference proteome</keyword>
<dbReference type="InterPro" id="IPR018724">
    <property type="entry name" value="2OG-Fe_dioxygenase"/>
</dbReference>
<dbReference type="GeneID" id="26805104"/>
<protein>
    <recommendedName>
        <fullName evidence="3">2OG-Fe dioxygenase-domain-containing protein</fullName>
    </recommendedName>
</protein>
<dbReference type="GO" id="GO:0051213">
    <property type="term" value="F:dioxygenase activity"/>
    <property type="evidence" value="ECO:0007669"/>
    <property type="project" value="InterPro"/>
</dbReference>
<reference evidence="1 2" key="1">
    <citation type="submission" date="2014-06" db="EMBL/GenBank/DDBJ databases">
        <title>The Genome of the Aflatoxigenic Filamentous Fungus Aspergillus nomius.</title>
        <authorList>
            <person name="Moore M.G."/>
            <person name="Shannon B.M."/>
            <person name="Brian M.M."/>
        </authorList>
    </citation>
    <scope>NUCLEOTIDE SEQUENCE [LARGE SCALE GENOMIC DNA]</scope>
    <source>
        <strain evidence="1 2">NRRL 13137</strain>
    </source>
</reference>
<dbReference type="STRING" id="1509407.A0A0L1JA31"/>
<evidence type="ECO:0000313" key="1">
    <source>
        <dbReference type="EMBL" id="KNG88651.1"/>
    </source>
</evidence>
<dbReference type="Pfam" id="PF10014">
    <property type="entry name" value="2OG-Fe_Oxy_2"/>
    <property type="match status" value="1"/>
</dbReference>
<dbReference type="RefSeq" id="XP_015409574.1">
    <property type="nucleotide sequence ID" value="XM_015548557.1"/>
</dbReference>
<organism evidence="1 2">
    <name type="scientific">Aspergillus nomiae NRRL (strain ATCC 15546 / NRRL 13137 / CBS 260.88 / M93)</name>
    <dbReference type="NCBI Taxonomy" id="1509407"/>
    <lineage>
        <taxon>Eukaryota</taxon>
        <taxon>Fungi</taxon>
        <taxon>Dikarya</taxon>
        <taxon>Ascomycota</taxon>
        <taxon>Pezizomycotina</taxon>
        <taxon>Eurotiomycetes</taxon>
        <taxon>Eurotiomycetidae</taxon>
        <taxon>Eurotiales</taxon>
        <taxon>Aspergillaceae</taxon>
        <taxon>Aspergillus</taxon>
        <taxon>Aspergillus subgen. Circumdati</taxon>
    </lineage>
</organism>
<dbReference type="EMBL" id="JNOM01000048">
    <property type="protein sequence ID" value="KNG88651.1"/>
    <property type="molecule type" value="Genomic_DNA"/>
</dbReference>
<dbReference type="OrthoDB" id="5307791at2759"/>
<accession>A0A0L1JA31</accession>